<reference evidence="2 3" key="1">
    <citation type="journal article" date="2016" name="Nat. Commun.">
        <title>Thousands of microbial genomes shed light on interconnected biogeochemical processes in an aquifer system.</title>
        <authorList>
            <person name="Anantharaman K."/>
            <person name="Brown C.T."/>
            <person name="Hug L.A."/>
            <person name="Sharon I."/>
            <person name="Castelle C.J."/>
            <person name="Probst A.J."/>
            <person name="Thomas B.C."/>
            <person name="Singh A."/>
            <person name="Wilkins M.J."/>
            <person name="Karaoz U."/>
            <person name="Brodie E.L."/>
            <person name="Williams K.H."/>
            <person name="Hubbard S.S."/>
            <person name="Banfield J.F."/>
        </authorList>
    </citation>
    <scope>NUCLEOTIDE SEQUENCE [LARGE SCALE GENOMIC DNA]</scope>
</reference>
<dbReference type="InterPro" id="IPR029060">
    <property type="entry name" value="PIN-like_dom_sf"/>
</dbReference>
<dbReference type="Pfam" id="PF01850">
    <property type="entry name" value="PIN"/>
    <property type="match status" value="1"/>
</dbReference>
<feature type="domain" description="PIN" evidence="1">
    <location>
        <begin position="5"/>
        <end position="128"/>
    </location>
</feature>
<dbReference type="EMBL" id="MGAG01000039">
    <property type="protein sequence ID" value="OGK39612.1"/>
    <property type="molecule type" value="Genomic_DNA"/>
</dbReference>
<evidence type="ECO:0000313" key="2">
    <source>
        <dbReference type="EMBL" id="OGK39612.1"/>
    </source>
</evidence>
<evidence type="ECO:0000313" key="3">
    <source>
        <dbReference type="Proteomes" id="UP000177698"/>
    </source>
</evidence>
<evidence type="ECO:0000259" key="1">
    <source>
        <dbReference type="Pfam" id="PF01850"/>
    </source>
</evidence>
<dbReference type="Gene3D" id="3.40.50.1010">
    <property type="entry name" value="5'-nuclease"/>
    <property type="match status" value="1"/>
</dbReference>
<comment type="caution">
    <text evidence="2">The sequence shown here is derived from an EMBL/GenBank/DDBJ whole genome shotgun (WGS) entry which is preliminary data.</text>
</comment>
<dbReference type="STRING" id="1802056.A2954_02365"/>
<dbReference type="Proteomes" id="UP000177698">
    <property type="component" value="Unassembled WGS sequence"/>
</dbReference>
<gene>
    <name evidence="2" type="ORF">A2954_02365</name>
</gene>
<organism evidence="2 3">
    <name type="scientific">Candidatus Roizmanbacteria bacterium RIFCSPLOWO2_01_FULL_37_12</name>
    <dbReference type="NCBI Taxonomy" id="1802056"/>
    <lineage>
        <taxon>Bacteria</taxon>
        <taxon>Candidatus Roizmaniibacteriota</taxon>
    </lineage>
</organism>
<sequence>MTQTIVVDTNIVIRYFLQDHAKLSSEAKEFFVLAQKGKYNIYLDEIATAEIIWVLTNTYKVPKNAVIEKVSKLLYLPWILNPRKTLINKALNLYFNSALNYIDCWLFMLSRQEKMQLKTFDKNLEKTKNDRF</sequence>
<dbReference type="AlphaFoldDB" id="A0A1F7I8H8"/>
<dbReference type="InterPro" id="IPR002716">
    <property type="entry name" value="PIN_dom"/>
</dbReference>
<accession>A0A1F7I8H8</accession>
<proteinExistence type="predicted"/>
<protein>
    <recommendedName>
        <fullName evidence="1">PIN domain-containing protein</fullName>
    </recommendedName>
</protein>
<name>A0A1F7I8H8_9BACT</name>
<dbReference type="SUPFAM" id="SSF88723">
    <property type="entry name" value="PIN domain-like"/>
    <property type="match status" value="1"/>
</dbReference>